<dbReference type="RefSeq" id="WP_394507051.1">
    <property type="nucleotide sequence ID" value="NZ_JBIEIL010000007.1"/>
</dbReference>
<feature type="compositionally biased region" description="Basic and acidic residues" evidence="1">
    <location>
        <begin position="22"/>
        <end position="32"/>
    </location>
</feature>
<sequence length="55" mass="6028">MTDEKPTQGPITPGTEADGLTDDQRVRRETNDHQQGARVTPGPADKERDPEVGRT</sequence>
<protein>
    <recommendedName>
        <fullName evidence="4">Nucleotide exchange factor GrpE</fullName>
    </recommendedName>
</protein>
<name>A0ABW7DCT0_9PSED</name>
<proteinExistence type="predicted"/>
<comment type="caution">
    <text evidence="2">The sequence shown here is derived from an EMBL/GenBank/DDBJ whole genome shotgun (WGS) entry which is preliminary data.</text>
</comment>
<feature type="region of interest" description="Disordered" evidence="1">
    <location>
        <begin position="1"/>
        <end position="55"/>
    </location>
</feature>
<keyword evidence="3" id="KW-1185">Reference proteome</keyword>
<evidence type="ECO:0000313" key="2">
    <source>
        <dbReference type="EMBL" id="MFG6205872.1"/>
    </source>
</evidence>
<dbReference type="EMBL" id="JBIEIL010000007">
    <property type="protein sequence ID" value="MFG6205872.1"/>
    <property type="molecule type" value="Genomic_DNA"/>
</dbReference>
<gene>
    <name evidence="2" type="ORF">ACGSLL_16040</name>
</gene>
<evidence type="ECO:0000256" key="1">
    <source>
        <dbReference type="SAM" id="MobiDB-lite"/>
    </source>
</evidence>
<organism evidence="2 3">
    <name type="scientific">Pseudomonas retamae</name>
    <dbReference type="NCBI Taxonomy" id="702110"/>
    <lineage>
        <taxon>Bacteria</taxon>
        <taxon>Pseudomonadati</taxon>
        <taxon>Pseudomonadota</taxon>
        <taxon>Gammaproteobacteria</taxon>
        <taxon>Pseudomonadales</taxon>
        <taxon>Pseudomonadaceae</taxon>
        <taxon>Pseudomonas</taxon>
    </lineage>
</organism>
<accession>A0ABW7DCT0</accession>
<evidence type="ECO:0000313" key="3">
    <source>
        <dbReference type="Proteomes" id="UP001605918"/>
    </source>
</evidence>
<feature type="compositionally biased region" description="Basic and acidic residues" evidence="1">
    <location>
        <begin position="44"/>
        <end position="55"/>
    </location>
</feature>
<dbReference type="Proteomes" id="UP001605918">
    <property type="component" value="Unassembled WGS sequence"/>
</dbReference>
<reference evidence="2 3" key="1">
    <citation type="submission" date="2024-10" db="EMBL/GenBank/DDBJ databases">
        <title>Whole genome of Pseudomonas sp Strain RB5.</title>
        <authorList>
            <person name="Selami N."/>
        </authorList>
    </citation>
    <scope>NUCLEOTIDE SEQUENCE [LARGE SCALE GENOMIC DNA]</scope>
    <source>
        <strain evidence="2 3">RB5</strain>
    </source>
</reference>
<evidence type="ECO:0008006" key="4">
    <source>
        <dbReference type="Google" id="ProtNLM"/>
    </source>
</evidence>